<keyword evidence="2" id="KW-0812">Transmembrane</keyword>
<keyword evidence="2" id="KW-1133">Transmembrane helix</keyword>
<dbReference type="PANTHER" id="PTHR13018">
    <property type="entry name" value="PROBABLE MEMBRANE PROTEIN DUF221-RELATED"/>
    <property type="match status" value="1"/>
</dbReference>
<dbReference type="Pfam" id="PF14703">
    <property type="entry name" value="PHM7_cyt"/>
    <property type="match status" value="1"/>
</dbReference>
<feature type="region of interest" description="Disordered" evidence="1">
    <location>
        <begin position="900"/>
        <end position="963"/>
    </location>
</feature>
<reference evidence="4 5" key="1">
    <citation type="journal article" date="2022" name="bioRxiv">
        <title>Genomics of Preaxostyla Flagellates Illuminates Evolutionary Transitions and the Path Towards Mitochondrial Loss.</title>
        <authorList>
            <person name="Novak L.V.F."/>
            <person name="Treitli S.C."/>
            <person name="Pyrih J."/>
            <person name="Halakuc P."/>
            <person name="Pipaliya S.V."/>
            <person name="Vacek V."/>
            <person name="Brzon O."/>
            <person name="Soukal P."/>
            <person name="Eme L."/>
            <person name="Dacks J.B."/>
            <person name="Karnkowska A."/>
            <person name="Elias M."/>
            <person name="Hampl V."/>
        </authorList>
    </citation>
    <scope>NUCLEOTIDE SEQUENCE [LARGE SCALE GENOMIC DNA]</scope>
    <source>
        <strain evidence="4">NAU3</strain>
        <tissue evidence="4">Gut</tissue>
    </source>
</reference>
<feature type="transmembrane region" description="Helical" evidence="2">
    <location>
        <begin position="442"/>
        <end position="461"/>
    </location>
</feature>
<feature type="transmembrane region" description="Helical" evidence="2">
    <location>
        <begin position="62"/>
        <end position="83"/>
    </location>
</feature>
<feature type="transmembrane region" description="Helical" evidence="2">
    <location>
        <begin position="367"/>
        <end position="386"/>
    </location>
</feature>
<organism evidence="4 5">
    <name type="scientific">Blattamonas nauphoetae</name>
    <dbReference type="NCBI Taxonomy" id="2049346"/>
    <lineage>
        <taxon>Eukaryota</taxon>
        <taxon>Metamonada</taxon>
        <taxon>Preaxostyla</taxon>
        <taxon>Oxymonadida</taxon>
        <taxon>Blattamonas</taxon>
    </lineage>
</organism>
<evidence type="ECO:0000259" key="3">
    <source>
        <dbReference type="Pfam" id="PF14703"/>
    </source>
</evidence>
<dbReference type="PANTHER" id="PTHR13018:SF135">
    <property type="entry name" value="CSC1_OSCA1-LIKE 7TM REGION DOMAIN-CONTAINING PROTEIN"/>
    <property type="match status" value="1"/>
</dbReference>
<accession>A0ABQ9X214</accession>
<feature type="transmembrane region" description="Helical" evidence="2">
    <location>
        <begin position="562"/>
        <end position="581"/>
    </location>
</feature>
<sequence length="963" mass="111040">MTQRGCWDRVRIGHRYTNAQRLGPQMMNSKGKKKSFCEVLGTDIETIGVGPGIVLYFKLQQYLAILFLVLAIISIAMCVLYAIQSPYGTGFSDILVWTSLGNTVRSWWEGHFSIQKASFAVIPEVVVNVAFCIGLWMIKYRMKTVEERVDDVYLSVGDYSIVVQNVPSDIKEASVLKDHFERWGEVYSVLLCYDCREFGPNQEKIDSSALKLHDAYISDTAKTEDDLLMRHDLYVSPDQRKLDPNLKFDPGCCISTPLRFFGLRTDRVYHFNTMREQGEAREKYENPVNKDTTGFAFVIFQKAKDANKCAAEYSQNQKINLCGQISSLPPEFRLQDGLLRVQDSIEPNDIIFSNLGYSRFSRICREIFTDLIALIIVVAGVVLTWFLNYWKSGTNDFWLTMVISLSTTVLSTVISLAITYVSPFTRPATRTAQSTDMIFRIWFADFCLAALVTYIISIINFEETYYNDDLQIGKTRYFLSFEWYREVGVTLLSNAGIDILKVIGLDGTQIIDRVFHLIPMIFATCMEQDELNHYLAPFNWYIERRMANIIKLMMTALLVSTYQPLIYFLLFVYFFVMFWLDKYNLLFHFEAPPAYSKELTRPFIDTAFFGFHIHGILTIITYVFTMINNHIHETEKYWWIPTLIISVVYVPYMIVRIFFYLKNGFKKGFIGKTHKVRVDETDETGGKPFSRFVTQVQTFYDSHPLYVEPDPNNSVWLPENIKKVLEQSARERKMAEMRMEMLADQEERKKRGEAVDEEQEERALRRKMREMFPRQRGGRGRRRGRNGEDTEGDTAPLITSEYAQPEEKSGEEKEAELQIEMPHFSEVAPDAIDLAPLQNNAYLSYYCIQKLNRPIKKKGTLIPVFRNEAAQRRMERRLQAGRQRADAMQAAQAFNLAVDEKADDQEAEGENTEKVEAVTQERAIVDPNQDASTTSRVEEEPPADNTVPPAVPSGTEYGYENAD</sequence>
<dbReference type="EMBL" id="JARBJD010000246">
    <property type="protein sequence ID" value="KAK2945816.1"/>
    <property type="molecule type" value="Genomic_DNA"/>
</dbReference>
<feature type="region of interest" description="Disordered" evidence="1">
    <location>
        <begin position="772"/>
        <end position="796"/>
    </location>
</feature>
<gene>
    <name evidence="4" type="ORF">BLNAU_19241</name>
</gene>
<feature type="transmembrane region" description="Helical" evidence="2">
    <location>
        <begin position="398"/>
        <end position="421"/>
    </location>
</feature>
<dbReference type="Proteomes" id="UP001281761">
    <property type="component" value="Unassembled WGS sequence"/>
</dbReference>
<dbReference type="InterPro" id="IPR012677">
    <property type="entry name" value="Nucleotide-bd_a/b_plait_sf"/>
</dbReference>
<evidence type="ECO:0000256" key="2">
    <source>
        <dbReference type="SAM" id="Phobius"/>
    </source>
</evidence>
<keyword evidence="5" id="KW-1185">Reference proteome</keyword>
<dbReference type="SUPFAM" id="SSF54928">
    <property type="entry name" value="RNA-binding domain, RBD"/>
    <property type="match status" value="1"/>
</dbReference>
<evidence type="ECO:0000313" key="4">
    <source>
        <dbReference type="EMBL" id="KAK2945816.1"/>
    </source>
</evidence>
<evidence type="ECO:0000313" key="5">
    <source>
        <dbReference type="Proteomes" id="UP001281761"/>
    </source>
</evidence>
<feature type="transmembrane region" description="Helical" evidence="2">
    <location>
        <begin position="117"/>
        <end position="138"/>
    </location>
</feature>
<evidence type="ECO:0000256" key="1">
    <source>
        <dbReference type="SAM" id="MobiDB-lite"/>
    </source>
</evidence>
<feature type="domain" description="CSC1/OSCA1-like cytosolic" evidence="3">
    <location>
        <begin position="158"/>
        <end position="354"/>
    </location>
</feature>
<feature type="compositionally biased region" description="Acidic residues" evidence="1">
    <location>
        <begin position="901"/>
        <end position="910"/>
    </location>
</feature>
<name>A0ABQ9X214_9EUKA</name>
<dbReference type="Gene3D" id="3.30.70.330">
    <property type="match status" value="1"/>
</dbReference>
<protein>
    <recommendedName>
        <fullName evidence="3">CSC1/OSCA1-like cytosolic domain-containing protein</fullName>
    </recommendedName>
</protein>
<comment type="caution">
    <text evidence="4">The sequence shown here is derived from an EMBL/GenBank/DDBJ whole genome shotgun (WGS) entry which is preliminary data.</text>
</comment>
<keyword evidence="2" id="KW-0472">Membrane</keyword>
<dbReference type="InterPro" id="IPR027815">
    <property type="entry name" value="CSC1/OSCA1-like_cyt"/>
</dbReference>
<dbReference type="InterPro" id="IPR045122">
    <property type="entry name" value="Csc1-like"/>
</dbReference>
<feature type="transmembrane region" description="Helical" evidence="2">
    <location>
        <begin position="637"/>
        <end position="659"/>
    </location>
</feature>
<feature type="transmembrane region" description="Helical" evidence="2">
    <location>
        <begin position="602"/>
        <end position="625"/>
    </location>
</feature>
<dbReference type="InterPro" id="IPR035979">
    <property type="entry name" value="RBD_domain_sf"/>
</dbReference>
<proteinExistence type="predicted"/>